<proteinExistence type="predicted"/>
<gene>
    <name evidence="6" type="ORF">JHL22_05665</name>
</gene>
<organism evidence="6 7">
    <name type="scientific">Advenella mandrilli</name>
    <dbReference type="NCBI Taxonomy" id="2800330"/>
    <lineage>
        <taxon>Bacteria</taxon>
        <taxon>Pseudomonadati</taxon>
        <taxon>Pseudomonadota</taxon>
        <taxon>Betaproteobacteria</taxon>
        <taxon>Burkholderiales</taxon>
        <taxon>Alcaligenaceae</taxon>
    </lineage>
</organism>
<dbReference type="EMBL" id="JAENGP010000004">
    <property type="protein sequence ID" value="MBK1780701.1"/>
    <property type="molecule type" value="Genomic_DNA"/>
</dbReference>
<evidence type="ECO:0000256" key="2">
    <source>
        <dbReference type="ARBA" id="ARBA00023002"/>
    </source>
</evidence>
<dbReference type="Proteomes" id="UP000635316">
    <property type="component" value="Unassembled WGS sequence"/>
</dbReference>
<dbReference type="Gene3D" id="3.60.130.10">
    <property type="entry name" value="Clavaminate synthase-like"/>
    <property type="match status" value="1"/>
</dbReference>
<dbReference type="Pfam" id="PF02668">
    <property type="entry name" value="TauD"/>
    <property type="match status" value="1"/>
</dbReference>
<keyword evidence="2" id="KW-0560">Oxidoreductase</keyword>
<reference evidence="6 7" key="1">
    <citation type="submission" date="2020-12" db="EMBL/GenBank/DDBJ databases">
        <authorList>
            <person name="Lu T."/>
            <person name="Wang Q."/>
            <person name="Han X."/>
        </authorList>
    </citation>
    <scope>NUCLEOTIDE SEQUENCE [LARGE SCALE GENOMIC DNA]</scope>
    <source>
        <strain evidence="6 7">WQ 585</strain>
    </source>
</reference>
<evidence type="ECO:0000313" key="7">
    <source>
        <dbReference type="Proteomes" id="UP000635316"/>
    </source>
</evidence>
<keyword evidence="3" id="KW-0045">Antibiotic biosynthesis</keyword>
<sequence length="462" mass="52075">MALLRDFAKLIRTKNAGPFLLTVDIMFPDVETYRHVANSGVLSVELMARTFKVPAEVVKLFHYDPANAIKITIPRPVTSGSPEDTDLFGGQQFAPLVDVVVPDMPATLSNHSGAEKMSKPILRELVTDATAWKGPDLQNDTSWIYHLDAADIEDLEYACEHVKREELRWGEFTKEQFPLPRLSAKLADIDKQIRHGRGFVVIRGLPLNKYDNEQTRTLYWGLGAHLGQIISHNVKGDTMAPVTDLALKNDDPNRRNNTTNQILDPHTDLADVVMLLCIEKAKEGGISSLSSSVAIHNEILKHHPEYLEVLYDGFYHDYRGYGPSGDPNEVTETRIPVFEYNNGRVNCAFAKKIIETGAQKHGIPLTALQQAAIDYVHELAIREDMRIDMQLEPGDIQIINNYMTLHARTNYIDYDDGRKRYLLRMWVNLPDSMQLSPDFAKFVRRGIPAQEKTTETSVGAVV</sequence>
<protein>
    <submittedName>
        <fullName evidence="6">DUF4387 family protein</fullName>
    </submittedName>
</protein>
<name>A0ABS1EEM0_9BURK</name>
<accession>A0ABS1EEM0</accession>
<dbReference type="RefSeq" id="WP_200234822.1">
    <property type="nucleotide sequence ID" value="NZ_JAENGP010000004.1"/>
</dbReference>
<dbReference type="PANTHER" id="PTHR10696">
    <property type="entry name" value="GAMMA-BUTYROBETAINE HYDROXYLASE-RELATED"/>
    <property type="match status" value="1"/>
</dbReference>
<comment type="caution">
    <text evidence="6">The sequence shown here is derived from an EMBL/GenBank/DDBJ whole genome shotgun (WGS) entry which is preliminary data.</text>
</comment>
<evidence type="ECO:0000256" key="1">
    <source>
        <dbReference type="ARBA" id="ARBA00001954"/>
    </source>
</evidence>
<feature type="domain" description="DUF4387" evidence="5">
    <location>
        <begin position="4"/>
        <end position="99"/>
    </location>
</feature>
<dbReference type="InterPro" id="IPR003819">
    <property type="entry name" value="TauD/TfdA-like"/>
</dbReference>
<dbReference type="InterPro" id="IPR050411">
    <property type="entry name" value="AlphaKG_dependent_hydroxylases"/>
</dbReference>
<dbReference type="SUPFAM" id="SSF51197">
    <property type="entry name" value="Clavaminate synthase-like"/>
    <property type="match status" value="1"/>
</dbReference>
<dbReference type="Pfam" id="PF14330">
    <property type="entry name" value="DUF4387"/>
    <property type="match status" value="1"/>
</dbReference>
<comment type="cofactor">
    <cofactor evidence="1">
        <name>Fe(2+)</name>
        <dbReference type="ChEBI" id="CHEBI:29033"/>
    </cofactor>
</comment>
<feature type="domain" description="TauD/TfdA-like" evidence="4">
    <location>
        <begin position="172"/>
        <end position="426"/>
    </location>
</feature>
<evidence type="ECO:0000256" key="3">
    <source>
        <dbReference type="ARBA" id="ARBA00023194"/>
    </source>
</evidence>
<keyword evidence="7" id="KW-1185">Reference proteome</keyword>
<evidence type="ECO:0000259" key="4">
    <source>
        <dbReference type="Pfam" id="PF02668"/>
    </source>
</evidence>
<evidence type="ECO:0000259" key="5">
    <source>
        <dbReference type="Pfam" id="PF14330"/>
    </source>
</evidence>
<dbReference type="InterPro" id="IPR025496">
    <property type="entry name" value="DUF4387"/>
</dbReference>
<dbReference type="InterPro" id="IPR042098">
    <property type="entry name" value="TauD-like_sf"/>
</dbReference>
<dbReference type="PANTHER" id="PTHR10696:SF56">
    <property type="entry name" value="TAUD_TFDA-LIKE DOMAIN-CONTAINING PROTEIN"/>
    <property type="match status" value="1"/>
</dbReference>
<evidence type="ECO:0000313" key="6">
    <source>
        <dbReference type="EMBL" id="MBK1780701.1"/>
    </source>
</evidence>